<organism evidence="1 2">
    <name type="scientific">Bacillus weihaiensis</name>
    <dbReference type="NCBI Taxonomy" id="1547283"/>
    <lineage>
        <taxon>Bacteria</taxon>
        <taxon>Bacillati</taxon>
        <taxon>Bacillota</taxon>
        <taxon>Bacilli</taxon>
        <taxon>Bacillales</taxon>
        <taxon>Bacillaceae</taxon>
        <taxon>Bacillus</taxon>
    </lineage>
</organism>
<protein>
    <submittedName>
        <fullName evidence="1">Uncharacterized protein</fullName>
    </submittedName>
</protein>
<evidence type="ECO:0000313" key="2">
    <source>
        <dbReference type="Proteomes" id="UP000181936"/>
    </source>
</evidence>
<name>A0A1L3MR88_9BACI</name>
<dbReference type="AlphaFoldDB" id="A0A1L3MR88"/>
<dbReference type="Proteomes" id="UP000181936">
    <property type="component" value="Chromosome"/>
</dbReference>
<proteinExistence type="predicted"/>
<keyword evidence="2" id="KW-1185">Reference proteome</keyword>
<reference evidence="1 2" key="1">
    <citation type="journal article" date="2016" name="Sci. Rep.">
        <title>Complete genome sequence and transcriptomic analysis of a novel marine strain Bacillus weihaiensis reveals the mechanism of brown algae degradation.</title>
        <authorList>
            <person name="Zhu Y."/>
            <person name="Chen P."/>
            <person name="Bao Y."/>
            <person name="Men Y."/>
            <person name="Zeng Y."/>
            <person name="Yang J."/>
            <person name="Sun J."/>
            <person name="Sun Y."/>
        </authorList>
    </citation>
    <scope>NUCLEOTIDE SEQUENCE [LARGE SCALE GENOMIC DNA]</scope>
    <source>
        <strain evidence="1 2">Alg07</strain>
    </source>
</reference>
<gene>
    <name evidence="1" type="ORF">A9C19_08830</name>
</gene>
<sequence>MNENQKKRLGQNKEPGTLRYNLLYALDKSVRTYSRYDKVPGTSVPASPIHTKEEIIVKLKKAF</sequence>
<evidence type="ECO:0000313" key="1">
    <source>
        <dbReference type="EMBL" id="APH04841.1"/>
    </source>
</evidence>
<dbReference type="STRING" id="1547283.A9C19_08830"/>
<dbReference type="EMBL" id="CP016020">
    <property type="protein sequence ID" value="APH04841.1"/>
    <property type="molecule type" value="Genomic_DNA"/>
</dbReference>
<dbReference type="KEGG" id="bwh:A9C19_08830"/>
<accession>A0A1L3MR88</accession>